<dbReference type="PANTHER" id="PTHR10015:SF396">
    <property type="entry name" value="FLOCCULATION SUPPRESSION PROTEIN"/>
    <property type="match status" value="1"/>
</dbReference>
<dbReference type="EMBL" id="JABEYC010000363">
    <property type="protein sequence ID" value="KAF4978509.1"/>
    <property type="molecule type" value="Genomic_DNA"/>
</dbReference>
<dbReference type="GO" id="GO:0005634">
    <property type="term" value="C:nucleus"/>
    <property type="evidence" value="ECO:0007669"/>
    <property type="project" value="UniProtKB-SubCell"/>
</dbReference>
<comment type="caution">
    <text evidence="7">The sequence shown here is derived from an EMBL/GenBank/DDBJ whole genome shotgun (WGS) entry which is preliminary data.</text>
</comment>
<evidence type="ECO:0000256" key="4">
    <source>
        <dbReference type="RuleBase" id="RU004020"/>
    </source>
</evidence>
<keyword evidence="3" id="KW-0539">Nucleus</keyword>
<proteinExistence type="inferred from homology"/>
<feature type="region of interest" description="Disordered" evidence="5">
    <location>
        <begin position="377"/>
        <end position="579"/>
    </location>
</feature>
<evidence type="ECO:0000256" key="2">
    <source>
        <dbReference type="ARBA" id="ARBA00023125"/>
    </source>
</evidence>
<evidence type="ECO:0000256" key="5">
    <source>
        <dbReference type="SAM" id="MobiDB-lite"/>
    </source>
</evidence>
<dbReference type="InterPro" id="IPR036388">
    <property type="entry name" value="WH-like_DNA-bd_sf"/>
</dbReference>
<evidence type="ECO:0000256" key="3">
    <source>
        <dbReference type="ARBA" id="ARBA00023242"/>
    </source>
</evidence>
<organism evidence="7 8">
    <name type="scientific">Fusarium zealandicum</name>
    <dbReference type="NCBI Taxonomy" id="1053134"/>
    <lineage>
        <taxon>Eukaryota</taxon>
        <taxon>Fungi</taxon>
        <taxon>Dikarya</taxon>
        <taxon>Ascomycota</taxon>
        <taxon>Pezizomycotina</taxon>
        <taxon>Sordariomycetes</taxon>
        <taxon>Hypocreomycetidae</taxon>
        <taxon>Hypocreales</taxon>
        <taxon>Nectriaceae</taxon>
        <taxon>Fusarium</taxon>
        <taxon>Fusarium staphyleae species complex</taxon>
    </lineage>
</organism>
<dbReference type="OrthoDB" id="60033at2759"/>
<dbReference type="InterPro" id="IPR036390">
    <property type="entry name" value="WH_DNA-bd_sf"/>
</dbReference>
<evidence type="ECO:0000259" key="6">
    <source>
        <dbReference type="SMART" id="SM00415"/>
    </source>
</evidence>
<evidence type="ECO:0000313" key="7">
    <source>
        <dbReference type="EMBL" id="KAF4978509.1"/>
    </source>
</evidence>
<dbReference type="AlphaFoldDB" id="A0A8H4UL56"/>
<dbReference type="GO" id="GO:0043565">
    <property type="term" value="F:sequence-specific DNA binding"/>
    <property type="evidence" value="ECO:0007669"/>
    <property type="project" value="InterPro"/>
</dbReference>
<comment type="subcellular location">
    <subcellularLocation>
        <location evidence="1">Nucleus</location>
    </subcellularLocation>
</comment>
<protein>
    <recommendedName>
        <fullName evidence="6">HSF-type DNA-binding domain-containing protein</fullName>
    </recommendedName>
</protein>
<dbReference type="Proteomes" id="UP000635477">
    <property type="component" value="Unassembled WGS sequence"/>
</dbReference>
<name>A0A8H4UL56_9HYPO</name>
<dbReference type="InterPro" id="IPR000232">
    <property type="entry name" value="HSF_DNA-bd"/>
</dbReference>
<keyword evidence="2" id="KW-0238">DNA-binding</keyword>
<reference evidence="7" key="1">
    <citation type="journal article" date="2020" name="BMC Genomics">
        <title>Correction to: Identification and distribution of gene clusters required for synthesis of sphingolipid metabolism inhibitors in diverse species of the filamentous fungus Fusarium.</title>
        <authorList>
            <person name="Kim H.S."/>
            <person name="Lohmar J.M."/>
            <person name="Busman M."/>
            <person name="Brown D.W."/>
            <person name="Naumann T.A."/>
            <person name="Divon H.H."/>
            <person name="Lysoe E."/>
            <person name="Uhlig S."/>
            <person name="Proctor R.H."/>
        </authorList>
    </citation>
    <scope>NUCLEOTIDE SEQUENCE</scope>
    <source>
        <strain evidence="7">NRRL 22465</strain>
    </source>
</reference>
<evidence type="ECO:0000313" key="8">
    <source>
        <dbReference type="Proteomes" id="UP000635477"/>
    </source>
</evidence>
<comment type="similarity">
    <text evidence="4">Belongs to the HSF family.</text>
</comment>
<dbReference type="Gene3D" id="1.10.10.10">
    <property type="entry name" value="Winged helix-like DNA-binding domain superfamily/Winged helix DNA-binding domain"/>
    <property type="match status" value="1"/>
</dbReference>
<feature type="compositionally biased region" description="Low complexity" evidence="5">
    <location>
        <begin position="404"/>
        <end position="417"/>
    </location>
</feature>
<keyword evidence="8" id="KW-1185">Reference proteome</keyword>
<evidence type="ECO:0000256" key="1">
    <source>
        <dbReference type="ARBA" id="ARBA00004123"/>
    </source>
</evidence>
<feature type="compositionally biased region" description="Polar residues" evidence="5">
    <location>
        <begin position="487"/>
        <end position="505"/>
    </location>
</feature>
<feature type="region of interest" description="Disordered" evidence="5">
    <location>
        <begin position="1"/>
        <end position="103"/>
    </location>
</feature>
<dbReference type="FunFam" id="1.10.10.10:FF:000229">
    <property type="entry name" value="HSF-type DNA-binding domain protein"/>
    <property type="match status" value="1"/>
</dbReference>
<dbReference type="SUPFAM" id="SSF46785">
    <property type="entry name" value="Winged helix' DNA-binding domain"/>
    <property type="match status" value="1"/>
</dbReference>
<feature type="compositionally biased region" description="Pro residues" evidence="5">
    <location>
        <begin position="418"/>
        <end position="429"/>
    </location>
</feature>
<gene>
    <name evidence="7" type="ORF">FZEAL_5129</name>
</gene>
<dbReference type="PRINTS" id="PR00056">
    <property type="entry name" value="HSFDOMAIN"/>
</dbReference>
<sequence length="579" mass="63375">MATAHMAVRTETFPRSTSISHGESMGARVIPIPTPTIKMSPPSTGDPMDITSPAPSSTNHGSDSDGNSKSNDRPKNSPAPESNSAANGNNVNNSNSMAAPPPAAAAVHQPKIVQTAFIHKLYNMLEDPNIQHLISWSASAESFVMSPSADFSKVLSQYFKHTNISSFVRQLNMYGFHKERDVFHTGNPDTTLWEFKHGNGNFKRGDLVGLREIKRRASRHALVHRESNYTKSATSQPGTPAEPVPLPPDSADARLVNIEHSLYEMSNRLQRSEEAAHFMNIKNQAAMDTVNRLLHFNQELSRAMLSLVPTDSPVSRDVIALQGEIQRQADMLRTMDEPSMEPPYVGRQQYFAGVENAPVSPRQLAQDDQRRGPTLAVPQARGQNFYRPPVPSTLSVSTRRPYGSISGSSTAQSSPLRTAPPPPPPPPHPLSNVEPSPGSLARRHTAADIRAHGWQPTPSPFSSGVPSAPWPSSPSRVAPEDQRIRDSLSSYSLMTASQSHPQSRPTTPPFVNGGNSDTFGGWSWGSAGRENKNLAIKDHSAPPTRRGSMAHILNPSDTAERSDEDEDIRDDDRKRKRRQ</sequence>
<dbReference type="GO" id="GO:0003700">
    <property type="term" value="F:DNA-binding transcription factor activity"/>
    <property type="evidence" value="ECO:0007669"/>
    <property type="project" value="InterPro"/>
</dbReference>
<accession>A0A8H4UL56</accession>
<reference evidence="7" key="2">
    <citation type="submission" date="2020-05" db="EMBL/GenBank/DDBJ databases">
        <authorList>
            <person name="Kim H.-S."/>
            <person name="Proctor R.H."/>
            <person name="Brown D.W."/>
        </authorList>
    </citation>
    <scope>NUCLEOTIDE SEQUENCE</scope>
    <source>
        <strain evidence="7">NRRL 22465</strain>
    </source>
</reference>
<feature type="compositionally biased region" description="Basic and acidic residues" evidence="5">
    <location>
        <begin position="529"/>
        <end position="540"/>
    </location>
</feature>
<dbReference type="Pfam" id="PF00447">
    <property type="entry name" value="HSF_DNA-bind"/>
    <property type="match status" value="1"/>
</dbReference>
<dbReference type="PANTHER" id="PTHR10015">
    <property type="entry name" value="HEAT SHOCK TRANSCRIPTION FACTOR"/>
    <property type="match status" value="1"/>
</dbReference>
<feature type="compositionally biased region" description="Low complexity" evidence="5">
    <location>
        <begin position="82"/>
        <end position="98"/>
    </location>
</feature>
<feature type="domain" description="HSF-type DNA-binding" evidence="6">
    <location>
        <begin position="113"/>
        <end position="216"/>
    </location>
</feature>
<dbReference type="SMART" id="SM00415">
    <property type="entry name" value="HSF"/>
    <property type="match status" value="1"/>
</dbReference>